<dbReference type="PATRIC" id="fig|1385369.3.peg.558"/>
<dbReference type="NCBIfam" id="TIGR00704">
    <property type="entry name" value="NaPi_cotrn_rel"/>
    <property type="match status" value="1"/>
</dbReference>
<dbReference type="Pfam" id="PF02690">
    <property type="entry name" value="Na_Pi_cotrans"/>
    <property type="match status" value="2"/>
</dbReference>
<evidence type="ECO:0000256" key="1">
    <source>
        <dbReference type="ARBA" id="ARBA00004651"/>
    </source>
</evidence>
<name>W9H766_9PROT</name>
<keyword evidence="2" id="KW-1003">Cell membrane</keyword>
<dbReference type="AlphaFoldDB" id="W9H766"/>
<keyword evidence="5 6" id="KW-0472">Membrane</keyword>
<gene>
    <name evidence="8" type="ORF">N825_18150</name>
</gene>
<dbReference type="Gene3D" id="1.20.58.220">
    <property type="entry name" value="Phosphate transport system protein phou homolog 2, domain 2"/>
    <property type="match status" value="1"/>
</dbReference>
<dbReference type="InterPro" id="IPR003841">
    <property type="entry name" value="Na/Pi_transpt"/>
</dbReference>
<reference evidence="8 9" key="1">
    <citation type="submission" date="2013-08" db="EMBL/GenBank/DDBJ databases">
        <title>The genome sequence of Skermanella stibiiresistens.</title>
        <authorList>
            <person name="Zhu W."/>
            <person name="Wang G."/>
        </authorList>
    </citation>
    <scope>NUCLEOTIDE SEQUENCE [LARGE SCALE GENOMIC DNA]</scope>
    <source>
        <strain evidence="8 9">SB22</strain>
    </source>
</reference>
<evidence type="ECO:0000256" key="4">
    <source>
        <dbReference type="ARBA" id="ARBA00022989"/>
    </source>
</evidence>
<evidence type="ECO:0000259" key="7">
    <source>
        <dbReference type="Pfam" id="PF01895"/>
    </source>
</evidence>
<dbReference type="NCBIfam" id="NF037997">
    <property type="entry name" value="Na_Pi_symport"/>
    <property type="match status" value="1"/>
</dbReference>
<feature type="transmembrane region" description="Helical" evidence="6">
    <location>
        <begin position="68"/>
        <end position="91"/>
    </location>
</feature>
<dbReference type="OrthoDB" id="5778511at2"/>
<feature type="transmembrane region" description="Helical" evidence="6">
    <location>
        <begin position="207"/>
        <end position="225"/>
    </location>
</feature>
<feature type="transmembrane region" description="Helical" evidence="6">
    <location>
        <begin position="246"/>
        <end position="263"/>
    </location>
</feature>
<dbReference type="Pfam" id="PF01895">
    <property type="entry name" value="PhoU"/>
    <property type="match status" value="1"/>
</dbReference>
<feature type="transmembrane region" description="Helical" evidence="6">
    <location>
        <begin position="175"/>
        <end position="201"/>
    </location>
</feature>
<evidence type="ECO:0000256" key="3">
    <source>
        <dbReference type="ARBA" id="ARBA00022692"/>
    </source>
</evidence>
<dbReference type="PANTHER" id="PTHR10010:SF46">
    <property type="entry name" value="SODIUM-DEPENDENT PHOSPHATE TRANSPORT PROTEIN 2B"/>
    <property type="match status" value="1"/>
</dbReference>
<dbReference type="SUPFAM" id="SSF109755">
    <property type="entry name" value="PhoU-like"/>
    <property type="match status" value="1"/>
</dbReference>
<evidence type="ECO:0000256" key="5">
    <source>
        <dbReference type="ARBA" id="ARBA00023136"/>
    </source>
</evidence>
<feature type="transmembrane region" description="Helical" evidence="6">
    <location>
        <begin position="283"/>
        <end position="304"/>
    </location>
</feature>
<dbReference type="GO" id="GO:0005436">
    <property type="term" value="F:sodium:phosphate symporter activity"/>
    <property type="evidence" value="ECO:0007669"/>
    <property type="project" value="InterPro"/>
</dbReference>
<keyword evidence="9" id="KW-1185">Reference proteome</keyword>
<evidence type="ECO:0000313" key="8">
    <source>
        <dbReference type="EMBL" id="EWY41889.1"/>
    </source>
</evidence>
<evidence type="ECO:0000256" key="2">
    <source>
        <dbReference type="ARBA" id="ARBA00022475"/>
    </source>
</evidence>
<dbReference type="InterPro" id="IPR038078">
    <property type="entry name" value="PhoU-like_sf"/>
</dbReference>
<dbReference type="Proteomes" id="UP000019486">
    <property type="component" value="Unassembled WGS sequence"/>
</dbReference>
<sequence length="553" mass="59850">MPATHALIELLGEVALLLWGVHMVRTGVTRAFGADLRRLLGKALRNRVAACVAGAGVTLALQSSTATALMATSFLAAGLIDLVPALAVMLGANVGTALVAWALAFDITIVYPALIFIGLVIFRTGVRTRTRNIGRLTIGLGLVLLSLHLLVETIVPASVSPDARDLIAAITREPLPVMVMAALVTWAMHSSIAAVLVIASFAATGLISPFAGLAMVLGANLGSALNPLLAASSGERNALRMPVGNIANRLIGCAVALPLLPLISEHLTTVIPDAGRQVVTFHLVFNAVLAVLFIPPLALIAKVLERMLPDRPRPEDAGSARYLDPASLETPRVALANASREALRMADVIEEMLTGSRELLRRDDNRLLAELTRKDDVLDRLNGALTRFLAELGRRDLGEEENARLSQIQTVALNLEHAGDIIDKGVLNLAGKRMRRRLRLTERQVTEAEAMHEHLLAQLRLAVAVFMGEDLPSALRLVEEKERFRELERAAAESQFALTPEAGQHEETRGLHLDVVRDLKRIDAHLASIAHPLLERNNLLRPSRLVRHPSFKR</sequence>
<organism evidence="8 9">
    <name type="scientific">Skermanella stibiiresistens SB22</name>
    <dbReference type="NCBI Taxonomy" id="1385369"/>
    <lineage>
        <taxon>Bacteria</taxon>
        <taxon>Pseudomonadati</taxon>
        <taxon>Pseudomonadota</taxon>
        <taxon>Alphaproteobacteria</taxon>
        <taxon>Rhodospirillales</taxon>
        <taxon>Azospirillaceae</taxon>
        <taxon>Skermanella</taxon>
    </lineage>
</organism>
<dbReference type="STRING" id="1385369.N825_18150"/>
<dbReference type="GO" id="GO:0044341">
    <property type="term" value="P:sodium-dependent phosphate transport"/>
    <property type="evidence" value="ECO:0007669"/>
    <property type="project" value="InterPro"/>
</dbReference>
<feature type="transmembrane region" description="Helical" evidence="6">
    <location>
        <begin position="6"/>
        <end position="24"/>
    </location>
</feature>
<dbReference type="InterPro" id="IPR004633">
    <property type="entry name" value="NaPi_cotrn-rel/YqeW-like"/>
</dbReference>
<proteinExistence type="predicted"/>
<dbReference type="EMBL" id="AVFL01000002">
    <property type="protein sequence ID" value="EWY41889.1"/>
    <property type="molecule type" value="Genomic_DNA"/>
</dbReference>
<dbReference type="GO" id="GO:0005886">
    <property type="term" value="C:plasma membrane"/>
    <property type="evidence" value="ECO:0007669"/>
    <property type="project" value="UniProtKB-SubCell"/>
</dbReference>
<dbReference type="PANTHER" id="PTHR10010">
    <property type="entry name" value="SOLUTE CARRIER FAMILY 34 SODIUM PHOSPHATE , MEMBER 2-RELATED"/>
    <property type="match status" value="1"/>
</dbReference>
<feature type="transmembrane region" description="Helical" evidence="6">
    <location>
        <begin position="133"/>
        <end position="155"/>
    </location>
</feature>
<evidence type="ECO:0000313" key="9">
    <source>
        <dbReference type="Proteomes" id="UP000019486"/>
    </source>
</evidence>
<accession>W9H766</accession>
<feature type="transmembrane region" description="Helical" evidence="6">
    <location>
        <begin position="44"/>
        <end position="62"/>
    </location>
</feature>
<dbReference type="InterPro" id="IPR026022">
    <property type="entry name" value="PhoU_dom"/>
</dbReference>
<comment type="subcellular location">
    <subcellularLocation>
        <location evidence="1">Cell membrane</location>
        <topology evidence="1">Multi-pass membrane protein</topology>
    </subcellularLocation>
</comment>
<feature type="domain" description="PhoU" evidence="7">
    <location>
        <begin position="343"/>
        <end position="422"/>
    </location>
</feature>
<protein>
    <submittedName>
        <fullName evidence="8">Na/Pi cotransporter</fullName>
    </submittedName>
</protein>
<keyword evidence="3 6" id="KW-0812">Transmembrane</keyword>
<comment type="caution">
    <text evidence="8">The sequence shown here is derived from an EMBL/GenBank/DDBJ whole genome shotgun (WGS) entry which is preliminary data.</text>
</comment>
<evidence type="ECO:0000256" key="6">
    <source>
        <dbReference type="SAM" id="Phobius"/>
    </source>
</evidence>
<keyword evidence="4 6" id="KW-1133">Transmembrane helix</keyword>
<feature type="transmembrane region" description="Helical" evidence="6">
    <location>
        <begin position="98"/>
        <end position="121"/>
    </location>
</feature>